<protein>
    <submittedName>
        <fullName evidence="1">Uncharacterized protein</fullName>
    </submittedName>
</protein>
<reference evidence="2" key="1">
    <citation type="submission" date="2014-03" db="EMBL/GenBank/DDBJ databases">
        <title>The Genome Sequence of Puccinia striiformis f. sp. tritici PST-78.</title>
        <authorList>
            <consortium name="The Broad Institute Genome Sequencing Platform"/>
            <person name="Cuomo C."/>
            <person name="Hulbert S."/>
            <person name="Chen X."/>
            <person name="Walker B."/>
            <person name="Young S.K."/>
            <person name="Zeng Q."/>
            <person name="Gargeya S."/>
            <person name="Fitzgerald M."/>
            <person name="Haas B."/>
            <person name="Abouelleil A."/>
            <person name="Alvarado L."/>
            <person name="Arachchi H.M."/>
            <person name="Berlin A.M."/>
            <person name="Chapman S.B."/>
            <person name="Goldberg J."/>
            <person name="Griggs A."/>
            <person name="Gujja S."/>
            <person name="Hansen M."/>
            <person name="Howarth C."/>
            <person name="Imamovic A."/>
            <person name="Larimer J."/>
            <person name="McCowan C."/>
            <person name="Montmayeur A."/>
            <person name="Murphy C."/>
            <person name="Neiman D."/>
            <person name="Pearson M."/>
            <person name="Priest M."/>
            <person name="Roberts A."/>
            <person name="Saif S."/>
            <person name="Shea T."/>
            <person name="Sisk P."/>
            <person name="Sykes S."/>
            <person name="Wortman J."/>
            <person name="Nusbaum C."/>
            <person name="Birren B."/>
        </authorList>
    </citation>
    <scope>NUCLEOTIDE SEQUENCE [LARGE SCALE GENOMIC DNA]</scope>
    <source>
        <strain evidence="2">race PST-78</strain>
    </source>
</reference>
<evidence type="ECO:0000313" key="1">
    <source>
        <dbReference type="EMBL" id="KNE93141.1"/>
    </source>
</evidence>
<dbReference type="EMBL" id="AJIL01000144">
    <property type="protein sequence ID" value="KNE93141.1"/>
    <property type="molecule type" value="Genomic_DNA"/>
</dbReference>
<comment type="caution">
    <text evidence="1">The sequence shown here is derived from an EMBL/GenBank/DDBJ whole genome shotgun (WGS) entry which is preliminary data.</text>
</comment>
<organism evidence="1 2">
    <name type="scientific">Puccinia striiformis f. sp. tritici PST-78</name>
    <dbReference type="NCBI Taxonomy" id="1165861"/>
    <lineage>
        <taxon>Eukaryota</taxon>
        <taxon>Fungi</taxon>
        <taxon>Dikarya</taxon>
        <taxon>Basidiomycota</taxon>
        <taxon>Pucciniomycotina</taxon>
        <taxon>Pucciniomycetes</taxon>
        <taxon>Pucciniales</taxon>
        <taxon>Pucciniaceae</taxon>
        <taxon>Puccinia</taxon>
    </lineage>
</organism>
<name>A0A0L0V1T1_9BASI</name>
<evidence type="ECO:0000313" key="2">
    <source>
        <dbReference type="Proteomes" id="UP000054564"/>
    </source>
</evidence>
<accession>A0A0L0V1T1</accession>
<proteinExistence type="predicted"/>
<dbReference type="Proteomes" id="UP000054564">
    <property type="component" value="Unassembled WGS sequence"/>
</dbReference>
<sequence length="112" mass="12515">MPSSRALAQDLVELLKALGHSLPITYPLIANNKSPILNGNDFDEIQLTQPKLFSKLSARSLVVYIRYILAPRFDSFTLALIEDLNRPLSDTSSSPVFNTQQKILIYQIVIGL</sequence>
<keyword evidence="2" id="KW-1185">Reference proteome</keyword>
<dbReference type="AlphaFoldDB" id="A0A0L0V1T1"/>
<gene>
    <name evidence="1" type="ORF">PSTG_13459</name>
</gene>